<reference evidence="12 13" key="2">
    <citation type="journal article" date="2011" name="J. Bacteriol.">
        <title>Draft genome sequence of the chemolithoheterotrophic, halophilic methylotroph Methylophaga thiooxydans DMS010.</title>
        <authorList>
            <person name="Boden R."/>
            <person name="Ferriera S."/>
            <person name="Johnson J."/>
            <person name="Kelly D.P."/>
            <person name="Murrell J.C."/>
            <person name="Schafer H."/>
        </authorList>
    </citation>
    <scope>NUCLEOTIDE SEQUENCE [LARGE SCALE GENOMIC DNA]</scope>
    <source>
        <strain evidence="12 13">DMS010</strain>
    </source>
</reference>
<dbReference type="EMBL" id="GG657893">
    <property type="protein sequence ID" value="EEF80409.1"/>
    <property type="molecule type" value="Genomic_DNA"/>
</dbReference>
<dbReference type="Proteomes" id="UP000004679">
    <property type="component" value="Unassembled WGS sequence"/>
</dbReference>
<dbReference type="EMBL" id="GG657895">
    <property type="protein sequence ID" value="EEF80331.1"/>
    <property type="molecule type" value="Genomic_DNA"/>
</dbReference>
<evidence type="ECO:0000313" key="11">
    <source>
        <dbReference type="EMBL" id="EEF80837.1"/>
    </source>
</evidence>
<evidence type="ECO:0000313" key="3">
    <source>
        <dbReference type="EMBL" id="EEF78921.1"/>
    </source>
</evidence>
<evidence type="ECO:0000313" key="6">
    <source>
        <dbReference type="EMBL" id="EEF80108.1"/>
    </source>
</evidence>
<evidence type="ECO:0000313" key="1">
    <source>
        <dbReference type="EMBL" id="EEF78468.1"/>
    </source>
</evidence>
<dbReference type="EMBL" id="GG657884">
    <property type="protein sequence ID" value="EEF81022.1"/>
    <property type="molecule type" value="Genomic_DNA"/>
</dbReference>
<dbReference type="HOGENOM" id="CLU_150549_0_0_6"/>
<dbReference type="InterPro" id="IPR056974">
    <property type="entry name" value="Tail_Gp41-like"/>
</dbReference>
<dbReference type="EMBL" id="GG657903">
    <property type="protein sequence ID" value="EEF78921.1"/>
    <property type="molecule type" value="Genomic_DNA"/>
</dbReference>
<keyword evidence="13" id="KW-1185">Reference proteome</keyword>
<name>C0N2F7_9GAMM</name>
<evidence type="ECO:0008006" key="14">
    <source>
        <dbReference type="Google" id="ProtNLM"/>
    </source>
</evidence>
<dbReference type="EMBL" id="GG657900">
    <property type="protein sequence ID" value="EEF79108.1"/>
    <property type="molecule type" value="Genomic_DNA"/>
</dbReference>
<evidence type="ECO:0000313" key="12">
    <source>
        <dbReference type="EMBL" id="EEF81022.1"/>
    </source>
</evidence>
<dbReference type="EMBL" id="GG657895">
    <property type="protein sequence ID" value="EEF80282.1"/>
    <property type="molecule type" value="Genomic_DNA"/>
</dbReference>
<evidence type="ECO:0000313" key="2">
    <source>
        <dbReference type="EMBL" id="EEF78807.1"/>
    </source>
</evidence>
<evidence type="ECO:0000313" key="5">
    <source>
        <dbReference type="EMBL" id="EEF79710.1"/>
    </source>
</evidence>
<dbReference type="AlphaFoldDB" id="C0N2F7"/>
<gene>
    <name evidence="9" type="ORF">MDMS009_1022</name>
    <name evidence="7" type="ORF">MDMS009_1178</name>
    <name evidence="8" type="ORF">MDMS009_1227</name>
    <name evidence="6" type="ORF">MDMS009_1265</name>
    <name evidence="5" type="ORF">MDMS009_1648</name>
    <name evidence="4" type="ORF">MDMS009_2368</name>
    <name evidence="3" type="ORF">MDMS009_2438</name>
    <name evidence="2" type="ORF">MDMS009_2551</name>
    <name evidence="1" type="ORF">MDMS009_3012</name>
    <name evidence="12" type="ORF">MDMS009_342</name>
    <name evidence="11" type="ORF">MDMS009_564</name>
    <name evidence="10" type="ORF">MDMS009_792</name>
</gene>
<evidence type="ECO:0000313" key="13">
    <source>
        <dbReference type="Proteomes" id="UP000004679"/>
    </source>
</evidence>
<dbReference type="EMBL" id="GG657896">
    <property type="protein sequence ID" value="EEF80108.1"/>
    <property type="molecule type" value="Genomic_DNA"/>
</dbReference>
<proteinExistence type="predicted"/>
<accession>C0N2F7</accession>
<dbReference type="EMBL" id="GG657907">
    <property type="protein sequence ID" value="EEF78468.1"/>
    <property type="molecule type" value="Genomic_DNA"/>
</dbReference>
<reference evidence="12" key="1">
    <citation type="submission" date="2008-01" db="EMBL/GenBank/DDBJ databases">
        <authorList>
            <person name="Schaefer H."/>
            <person name="Ferriera S."/>
            <person name="Johnson J."/>
            <person name="Kravitz S."/>
            <person name="Beeson K."/>
            <person name="Sutton G."/>
            <person name="Rogers Y.-H."/>
            <person name="Friedman R."/>
            <person name="Frazier M."/>
            <person name="Venter J.C."/>
        </authorList>
    </citation>
    <scope>NUCLEOTIDE SEQUENCE</scope>
    <source>
        <strain evidence="12">DMS010</strain>
    </source>
</reference>
<protein>
    <recommendedName>
        <fullName evidence="14">Mu-like prophage FluMu protein gp41</fullName>
    </recommendedName>
</protein>
<dbReference type="EMBL" id="GG657888">
    <property type="protein sequence ID" value="EEF80837.1"/>
    <property type="molecule type" value="Genomic_DNA"/>
</dbReference>
<dbReference type="EMBL" id="GG657904">
    <property type="protein sequence ID" value="EEF78807.1"/>
    <property type="molecule type" value="Genomic_DNA"/>
</dbReference>
<evidence type="ECO:0000313" key="8">
    <source>
        <dbReference type="EMBL" id="EEF80331.1"/>
    </source>
</evidence>
<evidence type="ECO:0000313" key="9">
    <source>
        <dbReference type="EMBL" id="EEF80409.1"/>
    </source>
</evidence>
<evidence type="ECO:0000313" key="7">
    <source>
        <dbReference type="EMBL" id="EEF80282.1"/>
    </source>
</evidence>
<evidence type="ECO:0000313" key="10">
    <source>
        <dbReference type="EMBL" id="EEF80467.1"/>
    </source>
</evidence>
<dbReference type="EMBL" id="GG657892">
    <property type="protein sequence ID" value="EEF80467.1"/>
    <property type="molecule type" value="Genomic_DNA"/>
</dbReference>
<dbReference type="OrthoDB" id="5677360at2"/>
<dbReference type="Pfam" id="PF23746">
    <property type="entry name" value="Gp41_Mu"/>
    <property type="match status" value="1"/>
</dbReference>
<sequence>MSRCQAIWRRRYKRMATITISLEHGVKMGDKTHTTVLLRELTPGDIIDAGLASERVTASDDGYVFAVSPTLMGLHTLAKQIESIGDYDGIVDIDDLRKFHREDFELLQFHAERLDQAVLESVMQRGKHDASGGEPELADD</sequence>
<organism evidence="12 13">
    <name type="scientific">Methylophaga thiooxydans DMS010</name>
    <dbReference type="NCBI Taxonomy" id="637616"/>
    <lineage>
        <taxon>Bacteria</taxon>
        <taxon>Pseudomonadati</taxon>
        <taxon>Pseudomonadota</taxon>
        <taxon>Gammaproteobacteria</taxon>
        <taxon>Thiotrichales</taxon>
        <taxon>Piscirickettsiaceae</taxon>
        <taxon>Methylophaga</taxon>
    </lineage>
</organism>
<evidence type="ECO:0000313" key="4">
    <source>
        <dbReference type="EMBL" id="EEF79108.1"/>
    </source>
</evidence>
<dbReference type="EMBL" id="GG657898">
    <property type="protein sequence ID" value="EEF79710.1"/>
    <property type="molecule type" value="Genomic_DNA"/>
</dbReference>